<accession>A0A9N9AUW7</accession>
<sequence length="442" mass="51818">MSDNIFGFSFSDSYFYNSNKKWDKQQLEDQEFIQLQYEQQNDKKSDCINEDNEYKIKDSAKFPNWDTFERMLKKHKLEVGFKFIKFRLECDNKGDILRQYFVCKNSKEYQPKKKTIDADHRERDSKKHCWKDLLIQYTASKDYLNQLWKTQQSWAKIYMLTTFCAGIQSTQWVESTNGLIKAELSKYKNVLPTKGLSSIQSVFFKPVQDAIKEYLILKSASVQNIQISQSILYHTSLFEISYNLTLLLNAHEYMDGYLEDEYDALQASLENIINMVSHNAKFDIKLISKHWYTDSMQASNYSVIPDTSYMEYDTNEEINQVISIHEPDIYRASIHNNITQKQDYAYGFGIAKSELKFALENVLVNEFVGLITRFIENHTGVDTNKRMTVDITQIENPKKLKYKGHPKLPKPVQQSNIQNLNTGCKRIAEIDTEDEYVEESSS</sequence>
<evidence type="ECO:0000313" key="1">
    <source>
        <dbReference type="EMBL" id="CAG8540844.1"/>
    </source>
</evidence>
<evidence type="ECO:0000313" key="2">
    <source>
        <dbReference type="Proteomes" id="UP000789405"/>
    </source>
</evidence>
<organism evidence="1 2">
    <name type="scientific">Dentiscutata erythropus</name>
    <dbReference type="NCBI Taxonomy" id="1348616"/>
    <lineage>
        <taxon>Eukaryota</taxon>
        <taxon>Fungi</taxon>
        <taxon>Fungi incertae sedis</taxon>
        <taxon>Mucoromycota</taxon>
        <taxon>Glomeromycotina</taxon>
        <taxon>Glomeromycetes</taxon>
        <taxon>Diversisporales</taxon>
        <taxon>Gigasporaceae</taxon>
        <taxon>Dentiscutata</taxon>
    </lineage>
</organism>
<protein>
    <submittedName>
        <fullName evidence="1">24060_t:CDS:1</fullName>
    </submittedName>
</protein>
<gene>
    <name evidence="1" type="ORF">DERYTH_LOCUS4794</name>
</gene>
<dbReference type="OrthoDB" id="2437997at2759"/>
<comment type="caution">
    <text evidence="1">The sequence shown here is derived from an EMBL/GenBank/DDBJ whole genome shotgun (WGS) entry which is preliminary data.</text>
</comment>
<dbReference type="Proteomes" id="UP000789405">
    <property type="component" value="Unassembled WGS sequence"/>
</dbReference>
<dbReference type="EMBL" id="CAJVPY010001894">
    <property type="protein sequence ID" value="CAG8540844.1"/>
    <property type="molecule type" value="Genomic_DNA"/>
</dbReference>
<dbReference type="AlphaFoldDB" id="A0A9N9AUW7"/>
<name>A0A9N9AUW7_9GLOM</name>
<proteinExistence type="predicted"/>
<keyword evidence="2" id="KW-1185">Reference proteome</keyword>
<reference evidence="1" key="1">
    <citation type="submission" date="2021-06" db="EMBL/GenBank/DDBJ databases">
        <authorList>
            <person name="Kallberg Y."/>
            <person name="Tangrot J."/>
            <person name="Rosling A."/>
        </authorList>
    </citation>
    <scope>NUCLEOTIDE SEQUENCE</scope>
    <source>
        <strain evidence="1">MA453B</strain>
    </source>
</reference>